<feature type="transmembrane region" description="Helical" evidence="6">
    <location>
        <begin position="145"/>
        <end position="164"/>
    </location>
</feature>
<keyword evidence="5 6" id="KW-0472">Membrane</keyword>
<feature type="transmembrane region" description="Helical" evidence="6">
    <location>
        <begin position="176"/>
        <end position="195"/>
    </location>
</feature>
<evidence type="ECO:0000256" key="5">
    <source>
        <dbReference type="ARBA" id="ARBA00023136"/>
    </source>
</evidence>
<dbReference type="Pfam" id="PF00892">
    <property type="entry name" value="EamA"/>
    <property type="match status" value="2"/>
</dbReference>
<organism evidence="8 9">
    <name type="scientific">Nocardioides islandensis</name>
    <dbReference type="NCBI Taxonomy" id="433663"/>
    <lineage>
        <taxon>Bacteria</taxon>
        <taxon>Bacillati</taxon>
        <taxon>Actinomycetota</taxon>
        <taxon>Actinomycetes</taxon>
        <taxon>Propionibacteriales</taxon>
        <taxon>Nocardioidaceae</taxon>
        <taxon>Nocardioides</taxon>
    </lineage>
</organism>
<dbReference type="PANTHER" id="PTHR32322:SF2">
    <property type="entry name" value="EAMA DOMAIN-CONTAINING PROTEIN"/>
    <property type="match status" value="1"/>
</dbReference>
<dbReference type="AlphaFoldDB" id="A0A930VA25"/>
<feature type="transmembrane region" description="Helical" evidence="6">
    <location>
        <begin position="33"/>
        <end position="50"/>
    </location>
</feature>
<dbReference type="GO" id="GO:0016020">
    <property type="term" value="C:membrane"/>
    <property type="evidence" value="ECO:0007669"/>
    <property type="project" value="UniProtKB-SubCell"/>
</dbReference>
<feature type="transmembrane region" description="Helical" evidence="6">
    <location>
        <begin position="237"/>
        <end position="258"/>
    </location>
</feature>
<keyword evidence="3 6" id="KW-0812">Transmembrane</keyword>
<dbReference type="SUPFAM" id="SSF103481">
    <property type="entry name" value="Multidrug resistance efflux transporter EmrE"/>
    <property type="match status" value="2"/>
</dbReference>
<reference evidence="8" key="1">
    <citation type="submission" date="2020-11" db="EMBL/GenBank/DDBJ databases">
        <title>Nocardioides sp. nov., isolated from Soil of Cynanchum wilfordii Hemsley rhizosphere.</title>
        <authorList>
            <person name="Lee J.-S."/>
            <person name="Suh M.K."/>
            <person name="Kim J.-S."/>
        </authorList>
    </citation>
    <scope>NUCLEOTIDE SEQUENCE</scope>
    <source>
        <strain evidence="8">KCTC 19275</strain>
    </source>
</reference>
<comment type="subcellular location">
    <subcellularLocation>
        <location evidence="1">Membrane</location>
        <topology evidence="1">Multi-pass membrane protein</topology>
    </subcellularLocation>
</comment>
<evidence type="ECO:0000259" key="7">
    <source>
        <dbReference type="Pfam" id="PF00892"/>
    </source>
</evidence>
<evidence type="ECO:0000256" key="2">
    <source>
        <dbReference type="ARBA" id="ARBA00007362"/>
    </source>
</evidence>
<gene>
    <name evidence="8" type="ORF">ISU07_11155</name>
</gene>
<feature type="transmembrane region" description="Helical" evidence="6">
    <location>
        <begin position="62"/>
        <end position="84"/>
    </location>
</feature>
<dbReference type="Proteomes" id="UP000640489">
    <property type="component" value="Unassembled WGS sequence"/>
</dbReference>
<dbReference type="InterPro" id="IPR037185">
    <property type="entry name" value="EmrE-like"/>
</dbReference>
<feature type="domain" description="EamA" evidence="7">
    <location>
        <begin position="2"/>
        <end position="135"/>
    </location>
</feature>
<keyword evidence="4 6" id="KW-1133">Transmembrane helix</keyword>
<feature type="transmembrane region" description="Helical" evidence="6">
    <location>
        <begin position="207"/>
        <end position="230"/>
    </location>
</feature>
<keyword evidence="9" id="KW-1185">Reference proteome</keyword>
<comment type="similarity">
    <text evidence="2">Belongs to the EamA transporter family.</text>
</comment>
<feature type="transmembrane region" description="Helical" evidence="6">
    <location>
        <begin position="90"/>
        <end position="111"/>
    </location>
</feature>
<comment type="caution">
    <text evidence="8">The sequence shown here is derived from an EMBL/GenBank/DDBJ whole genome shotgun (WGS) entry which is preliminary data.</text>
</comment>
<dbReference type="Gene3D" id="1.10.3730.20">
    <property type="match status" value="1"/>
</dbReference>
<evidence type="ECO:0000313" key="9">
    <source>
        <dbReference type="Proteomes" id="UP000640489"/>
    </source>
</evidence>
<evidence type="ECO:0000256" key="4">
    <source>
        <dbReference type="ARBA" id="ARBA00022989"/>
    </source>
</evidence>
<evidence type="ECO:0000256" key="1">
    <source>
        <dbReference type="ARBA" id="ARBA00004141"/>
    </source>
</evidence>
<name>A0A930VA25_9ACTN</name>
<sequence>MGAVLCLLSAVGFGLMAVFGKLAYDEGVGLGDLLLVRFGLAALVMLAIVRRRGGLGGLPRRTAAAAFLMGAVGYAAQSAAYFAALDRIDASLLTLLLYVYPVLVMVGAVLLRREHWSARRASALCLALFGILLVLSAAAGHRFDWLGVTLGLTAGVVYTVYILVGDRVVAGVPPVPLTTLVCCGAFTTYLVASLVRGGPSLDFGAVAWGWLVAVALVSTVASILLFFAGLARVGPSVASILSVLEPVVTVASAAAVFGESLSQTQLLGGALVLAAVLVVLWPRRESGRRMVVAVPGSCAGMPATPD</sequence>
<dbReference type="PANTHER" id="PTHR32322">
    <property type="entry name" value="INNER MEMBRANE TRANSPORTER"/>
    <property type="match status" value="1"/>
</dbReference>
<proteinExistence type="inferred from homology"/>
<dbReference type="InterPro" id="IPR050638">
    <property type="entry name" value="AA-Vitamin_Transporters"/>
</dbReference>
<feature type="transmembrane region" description="Helical" evidence="6">
    <location>
        <begin position="264"/>
        <end position="281"/>
    </location>
</feature>
<protein>
    <submittedName>
        <fullName evidence="8">DMT family transporter</fullName>
    </submittedName>
</protein>
<evidence type="ECO:0000256" key="6">
    <source>
        <dbReference type="SAM" id="Phobius"/>
    </source>
</evidence>
<evidence type="ECO:0000256" key="3">
    <source>
        <dbReference type="ARBA" id="ARBA00022692"/>
    </source>
</evidence>
<feature type="domain" description="EamA" evidence="7">
    <location>
        <begin position="146"/>
        <end position="280"/>
    </location>
</feature>
<accession>A0A930VA25</accession>
<dbReference type="EMBL" id="JADKPN010000005">
    <property type="protein sequence ID" value="MBF4763684.1"/>
    <property type="molecule type" value="Genomic_DNA"/>
</dbReference>
<evidence type="ECO:0000313" key="8">
    <source>
        <dbReference type="EMBL" id="MBF4763684.1"/>
    </source>
</evidence>
<feature type="transmembrane region" description="Helical" evidence="6">
    <location>
        <begin position="123"/>
        <end position="139"/>
    </location>
</feature>
<dbReference type="RefSeq" id="WP_194706858.1">
    <property type="nucleotide sequence ID" value="NZ_JADKPN010000005.1"/>
</dbReference>
<dbReference type="InterPro" id="IPR000620">
    <property type="entry name" value="EamA_dom"/>
</dbReference>